<name>A0AC61YZA4_BACIU</name>
<accession>A0AC61YZA4</accession>
<evidence type="ECO:0000313" key="2">
    <source>
        <dbReference type="Proteomes" id="UP001217185"/>
    </source>
</evidence>
<proteinExistence type="predicted"/>
<organism evidence="1 2">
    <name type="scientific">Bacillus subtilis</name>
    <dbReference type="NCBI Taxonomy" id="1423"/>
    <lineage>
        <taxon>Bacteria</taxon>
        <taxon>Bacillati</taxon>
        <taxon>Bacillota</taxon>
        <taxon>Bacilli</taxon>
        <taxon>Bacillales</taxon>
        <taxon>Bacillaceae</taxon>
        <taxon>Bacillus</taxon>
    </lineage>
</organism>
<evidence type="ECO:0000313" key="1">
    <source>
        <dbReference type="EMBL" id="WGE08338.1"/>
    </source>
</evidence>
<gene>
    <name evidence="1" type="ORF">P5658_08195</name>
</gene>
<protein>
    <submittedName>
        <fullName evidence="1">Uncharacterized protein</fullName>
    </submittedName>
</protein>
<dbReference type="EMBL" id="CP121756">
    <property type="protein sequence ID" value="WGE08338.1"/>
    <property type="molecule type" value="Genomic_DNA"/>
</dbReference>
<reference evidence="1" key="1">
    <citation type="submission" date="2025-02" db="EMBL/GenBank/DDBJ databases">
        <title>Complete genome sequences of 52 Bacillus and Priestia strains isolated from West-African fermentations and 26 reference strains from the DSMZ collection.</title>
        <authorList>
            <person name="Wiedenbein E.S."/>
            <person name="Canoy T.S."/>
            <person name="Hui Y."/>
            <person name="Parkouda C."/>
            <person name="Dawende C."/>
            <person name="Ametefe E."/>
            <person name="Jespersen L."/>
            <person name="Nielsen D.S."/>
        </authorList>
    </citation>
    <scope>NUCLEOTIDE SEQUENCE</scope>
    <source>
        <strain evidence="1">PRO122</strain>
    </source>
</reference>
<dbReference type="Proteomes" id="UP001217185">
    <property type="component" value="Chromosome"/>
</dbReference>
<sequence length="130" mass="14953">MVKNSLVENDIKDGAKLISKLDQSGLDITVALWLYQEDLDEWRLVISSPKLAEERLRMAYRKVFKILDEMGYTNIKSQDISIIRPSNRLIQSLDLALDQKPQSLDQGIKVSGTFNGIYIEDAYIYRLQTD</sequence>